<dbReference type="Pfam" id="PF01904">
    <property type="entry name" value="DUF72"/>
    <property type="match status" value="1"/>
</dbReference>
<protein>
    <submittedName>
        <fullName evidence="1">Uncharacterized protein YecE (DUF72 family)</fullName>
    </submittedName>
</protein>
<evidence type="ECO:0000313" key="1">
    <source>
        <dbReference type="EMBL" id="MBB4493089.1"/>
    </source>
</evidence>
<dbReference type="EMBL" id="JACIHP010000007">
    <property type="protein sequence ID" value="MBB4493089.1"/>
    <property type="molecule type" value="Genomic_DNA"/>
</dbReference>
<keyword evidence="2" id="KW-1185">Reference proteome</keyword>
<accession>A0ABR6JDS3</accession>
<evidence type="ECO:0000313" key="2">
    <source>
        <dbReference type="Proteomes" id="UP000534590"/>
    </source>
</evidence>
<dbReference type="Proteomes" id="UP000534590">
    <property type="component" value="Unassembled WGS sequence"/>
</dbReference>
<gene>
    <name evidence="1" type="ORF">GGE40_004940</name>
</gene>
<dbReference type="PANTHER" id="PTHR30348">
    <property type="entry name" value="UNCHARACTERIZED PROTEIN YECE"/>
    <property type="match status" value="1"/>
</dbReference>
<dbReference type="InterPro" id="IPR002763">
    <property type="entry name" value="DUF72"/>
</dbReference>
<dbReference type="SUPFAM" id="SSF117396">
    <property type="entry name" value="TM1631-like"/>
    <property type="match status" value="1"/>
</dbReference>
<dbReference type="InterPro" id="IPR036520">
    <property type="entry name" value="UPF0759_sf"/>
</dbReference>
<reference evidence="1 2" key="1">
    <citation type="submission" date="2020-08" db="EMBL/GenBank/DDBJ databases">
        <title>Genomic Encyclopedia of Type Strains, Phase IV (KMG-V): Genome sequencing to study the core and pangenomes of soil and plant-associated prokaryotes.</title>
        <authorList>
            <person name="Whitman W."/>
        </authorList>
    </citation>
    <scope>NUCLEOTIDE SEQUENCE [LARGE SCALE GENOMIC DNA]</scope>
    <source>
        <strain evidence="1 2">SEMIA 461</strain>
    </source>
</reference>
<comment type="caution">
    <text evidence="1">The sequence shown here is derived from an EMBL/GenBank/DDBJ whole genome shotgun (WGS) entry which is preliminary data.</text>
</comment>
<sequence>MPAFLSNPRGRTRVPVIATSGWSIPRTVAHLFPETGSGLSRYVAVFNGVEINSTFYRHHRMTTFERWANSVPDEFRFAVKLPREITHEHRLHAVGQIFKTFVEELAALNGKLGPLLCQLPSTLEFDGNEATAAFEAMREVFPGMLVVEPRHTSWATPPAEEVLTRYAVDRVLADPAPVWPASDFSEPPRYVRLHGAPRMYYSDYSAEEIRSFEKRLSAGSWCVFDNTASGAAIQNALAMLDCGVVTEQRAG</sequence>
<dbReference type="Gene3D" id="3.20.20.410">
    <property type="entry name" value="Protein of unknown function UPF0759"/>
    <property type="match status" value="1"/>
</dbReference>
<dbReference type="PANTHER" id="PTHR30348:SF14">
    <property type="entry name" value="BLR8050 PROTEIN"/>
    <property type="match status" value="1"/>
</dbReference>
<name>A0ABR6JDS3_AGRRD</name>
<proteinExistence type="predicted"/>
<organism evidence="1 2">
    <name type="scientific">Agrobacterium radiobacter</name>
    <dbReference type="NCBI Taxonomy" id="362"/>
    <lineage>
        <taxon>Bacteria</taxon>
        <taxon>Pseudomonadati</taxon>
        <taxon>Pseudomonadota</taxon>
        <taxon>Alphaproteobacteria</taxon>
        <taxon>Hyphomicrobiales</taxon>
        <taxon>Rhizobiaceae</taxon>
        <taxon>Rhizobium/Agrobacterium group</taxon>
        <taxon>Agrobacterium</taxon>
        <taxon>Agrobacterium tumefaciens complex</taxon>
    </lineage>
</organism>